<evidence type="ECO:0000259" key="4">
    <source>
        <dbReference type="Pfam" id="PF00582"/>
    </source>
</evidence>
<evidence type="ECO:0000256" key="3">
    <source>
        <dbReference type="ARBA" id="ARBA00022840"/>
    </source>
</evidence>
<dbReference type="GO" id="GO:0005524">
    <property type="term" value="F:ATP binding"/>
    <property type="evidence" value="ECO:0007669"/>
    <property type="project" value="UniProtKB-KW"/>
</dbReference>
<dbReference type="PANTHER" id="PTHR46268">
    <property type="entry name" value="STRESS RESPONSE PROTEIN NHAX"/>
    <property type="match status" value="1"/>
</dbReference>
<comment type="similarity">
    <text evidence="1">Belongs to the universal stress protein A family.</text>
</comment>
<feature type="domain" description="UspA" evidence="4">
    <location>
        <begin position="1"/>
        <end position="137"/>
    </location>
</feature>
<accession>A0A932MPP3</accession>
<dbReference type="PANTHER" id="PTHR46268:SF27">
    <property type="entry name" value="UNIVERSAL STRESS PROTEIN RV2623"/>
    <property type="match status" value="1"/>
</dbReference>
<comment type="caution">
    <text evidence="5">The sequence shown here is derived from an EMBL/GenBank/DDBJ whole genome shotgun (WGS) entry which is preliminary data.</text>
</comment>
<evidence type="ECO:0000313" key="5">
    <source>
        <dbReference type="EMBL" id="MBI3129058.1"/>
    </source>
</evidence>
<dbReference type="Proteomes" id="UP000782312">
    <property type="component" value="Unassembled WGS sequence"/>
</dbReference>
<dbReference type="SUPFAM" id="SSF52402">
    <property type="entry name" value="Adenine nucleotide alpha hydrolases-like"/>
    <property type="match status" value="1"/>
</dbReference>
<dbReference type="CDD" id="cd00293">
    <property type="entry name" value="USP-like"/>
    <property type="match status" value="1"/>
</dbReference>
<dbReference type="InterPro" id="IPR014729">
    <property type="entry name" value="Rossmann-like_a/b/a_fold"/>
</dbReference>
<dbReference type="AlphaFoldDB" id="A0A932MPP3"/>
<dbReference type="InterPro" id="IPR006015">
    <property type="entry name" value="Universal_stress_UspA"/>
</dbReference>
<dbReference type="Pfam" id="PF00582">
    <property type="entry name" value="Usp"/>
    <property type="match status" value="1"/>
</dbReference>
<evidence type="ECO:0000256" key="1">
    <source>
        <dbReference type="ARBA" id="ARBA00008791"/>
    </source>
</evidence>
<sequence length="154" mass="16802">MYRKILVPLDGSALAEGILPQVNELARVHQAQVLLLRVGFALVFPGTDPAEAQVGTIVEAENYIEGVRKRMTAEGLEVETAVRYGFPAEEILTHARRNKVDLIAMATHGRTGPARWVLGSVAEQVLRQADVPVLLFRLPKAAHLKEPAAKYATA</sequence>
<proteinExistence type="inferred from homology"/>
<evidence type="ECO:0000313" key="6">
    <source>
        <dbReference type="Proteomes" id="UP000782312"/>
    </source>
</evidence>
<organism evidence="5 6">
    <name type="scientific">Tectimicrobiota bacterium</name>
    <dbReference type="NCBI Taxonomy" id="2528274"/>
    <lineage>
        <taxon>Bacteria</taxon>
        <taxon>Pseudomonadati</taxon>
        <taxon>Nitrospinota/Tectimicrobiota group</taxon>
        <taxon>Candidatus Tectimicrobiota</taxon>
    </lineage>
</organism>
<evidence type="ECO:0000256" key="2">
    <source>
        <dbReference type="ARBA" id="ARBA00022741"/>
    </source>
</evidence>
<dbReference type="Gene3D" id="3.40.50.620">
    <property type="entry name" value="HUPs"/>
    <property type="match status" value="1"/>
</dbReference>
<dbReference type="InterPro" id="IPR006016">
    <property type="entry name" value="UspA"/>
</dbReference>
<keyword evidence="2" id="KW-0547">Nucleotide-binding</keyword>
<protein>
    <submittedName>
        <fullName evidence="5">Universal stress protein</fullName>
    </submittedName>
</protein>
<dbReference type="EMBL" id="JACPUR010000038">
    <property type="protein sequence ID" value="MBI3129058.1"/>
    <property type="molecule type" value="Genomic_DNA"/>
</dbReference>
<reference evidence="5" key="1">
    <citation type="submission" date="2020-07" db="EMBL/GenBank/DDBJ databases">
        <title>Huge and variable diversity of episymbiotic CPR bacteria and DPANN archaea in groundwater ecosystems.</title>
        <authorList>
            <person name="He C.Y."/>
            <person name="Keren R."/>
            <person name="Whittaker M."/>
            <person name="Farag I.F."/>
            <person name="Doudna J."/>
            <person name="Cate J.H.D."/>
            <person name="Banfield J.F."/>
        </authorList>
    </citation>
    <scope>NUCLEOTIDE SEQUENCE</scope>
    <source>
        <strain evidence="5">NC_groundwater_763_Ag_S-0.2um_68_21</strain>
    </source>
</reference>
<dbReference type="PRINTS" id="PR01438">
    <property type="entry name" value="UNVRSLSTRESS"/>
</dbReference>
<gene>
    <name evidence="5" type="ORF">HYZ11_15740</name>
</gene>
<keyword evidence="3" id="KW-0067">ATP-binding</keyword>
<name>A0A932MPP3_UNCTE</name>